<feature type="transmembrane region" description="Helical" evidence="1">
    <location>
        <begin position="104"/>
        <end position="122"/>
    </location>
</feature>
<reference evidence="2" key="1">
    <citation type="submission" date="2021-01" db="EMBL/GenBank/DDBJ databases">
        <authorList>
            <person name="Corre E."/>
            <person name="Pelletier E."/>
            <person name="Niang G."/>
            <person name="Scheremetjew M."/>
            <person name="Finn R."/>
            <person name="Kale V."/>
            <person name="Holt S."/>
            <person name="Cochrane G."/>
            <person name="Meng A."/>
            <person name="Brown T."/>
            <person name="Cohen L."/>
        </authorList>
    </citation>
    <scope>NUCLEOTIDE SEQUENCE</scope>
</reference>
<keyword evidence="1" id="KW-0812">Transmembrane</keyword>
<proteinExistence type="predicted"/>
<feature type="transmembrane region" description="Helical" evidence="1">
    <location>
        <begin position="309"/>
        <end position="331"/>
    </location>
</feature>
<feature type="transmembrane region" description="Helical" evidence="1">
    <location>
        <begin position="56"/>
        <end position="76"/>
    </location>
</feature>
<dbReference type="AlphaFoldDB" id="A0A7S1A2Y6"/>
<feature type="transmembrane region" description="Helical" evidence="1">
    <location>
        <begin position="143"/>
        <end position="162"/>
    </location>
</feature>
<feature type="transmembrane region" description="Helical" evidence="1">
    <location>
        <begin position="200"/>
        <end position="219"/>
    </location>
</feature>
<accession>A0A7S1A2Y6</accession>
<organism evidence="2">
    <name type="scientific">Noctiluca scintillans</name>
    <name type="common">Sea sparkle</name>
    <name type="synonym">Red tide dinoflagellate</name>
    <dbReference type="NCBI Taxonomy" id="2966"/>
    <lineage>
        <taxon>Eukaryota</taxon>
        <taxon>Sar</taxon>
        <taxon>Alveolata</taxon>
        <taxon>Dinophyceae</taxon>
        <taxon>Noctilucales</taxon>
        <taxon>Noctilucaceae</taxon>
        <taxon>Noctiluca</taxon>
    </lineage>
</organism>
<name>A0A7S1A2Y6_NOCSC</name>
<protein>
    <submittedName>
        <fullName evidence="2">Uncharacterized protein</fullName>
    </submittedName>
</protein>
<keyword evidence="1" id="KW-1133">Transmembrane helix</keyword>
<dbReference type="EMBL" id="HBFQ01021085">
    <property type="protein sequence ID" value="CAD8840372.1"/>
    <property type="molecule type" value="Transcribed_RNA"/>
</dbReference>
<gene>
    <name evidence="2" type="ORF">NSCI0253_LOCUS14720</name>
</gene>
<keyword evidence="1" id="KW-0472">Membrane</keyword>
<sequence length="332" mass="37656">MSVGNDDKPTAAKAKLPYTDMVPGRAILEVMGLVLPKQSEGGVVHPETYLIAGSELLAFMFAIVWLTTVIFNPGVIDDNPILMKLGYNNFCVGLDSQPAKSPGQILYVVLYYVWTRYAVLNIERSFERRRAGKTSRLKFVASVLVDIFWMFSVTYFSLVWMIDPWMTMLGHTSPFILLIFARWFVIAVRMVETPTTTWRGWLFLFCNGIVSLFLPYYYLKSGRVFDATGKHWLPWWVGMSVDYIWFAGLPLASLFLHLDADDLMADKELHSGSDADILANAGSLIDGQTVELMWDARHLFEAWFVRGNLLFIFLAAAYFTLMAATSLSFVLQ</sequence>
<feature type="transmembrane region" description="Helical" evidence="1">
    <location>
        <begin position="168"/>
        <end position="188"/>
    </location>
</feature>
<evidence type="ECO:0000313" key="2">
    <source>
        <dbReference type="EMBL" id="CAD8840372.1"/>
    </source>
</evidence>
<feature type="transmembrane region" description="Helical" evidence="1">
    <location>
        <begin position="235"/>
        <end position="258"/>
    </location>
</feature>
<evidence type="ECO:0000256" key="1">
    <source>
        <dbReference type="SAM" id="Phobius"/>
    </source>
</evidence>